<dbReference type="InterPro" id="IPR027417">
    <property type="entry name" value="P-loop_NTPase"/>
</dbReference>
<dbReference type="SUPFAM" id="SSF52540">
    <property type="entry name" value="P-loop containing nucleoside triphosphate hydrolases"/>
    <property type="match status" value="1"/>
</dbReference>
<protein>
    <recommendedName>
        <fullName evidence="3">Sulfotransferase family protein</fullName>
    </recommendedName>
</protein>
<organism evidence="1 2">
    <name type="scientific">Thalassococcus halodurans</name>
    <dbReference type="NCBI Taxonomy" id="373675"/>
    <lineage>
        <taxon>Bacteria</taxon>
        <taxon>Pseudomonadati</taxon>
        <taxon>Pseudomonadota</taxon>
        <taxon>Alphaproteobacteria</taxon>
        <taxon>Rhodobacterales</taxon>
        <taxon>Roseobacteraceae</taxon>
        <taxon>Thalassococcus</taxon>
    </lineage>
</organism>
<dbReference type="RefSeq" id="WP_103909958.1">
    <property type="nucleotide sequence ID" value="NZ_FNUZ01000002.1"/>
</dbReference>
<evidence type="ECO:0000313" key="2">
    <source>
        <dbReference type="Proteomes" id="UP000236752"/>
    </source>
</evidence>
<proteinExistence type="predicted"/>
<sequence>MGKTFFLGLGGQKCGSSWIQAQLAKAEGSDFGRLGEYQVWEHQLGGVFARYKVAEPSKFEKLRTRLKLSVGAPEPVAHLRWRLQSDPNAYLDYFAALLEQQGIERTGDITPSYAALPADMLAMISYGFASRGIETKVIFSMRDPVARLKSHFRMDIQKGRIPEPKDFDAALVEFAKSEEGMTRSRYDLTLANIKEAFSEGQTHICLFEELFTPEGIQSLSEFSGVPLATNAGGTKVNARQGGSDASENAAKEIAMHYAQVYQTVTQQFPQIETLWPQAKAVPTTA</sequence>
<dbReference type="EMBL" id="FNUZ01000002">
    <property type="protein sequence ID" value="SEG04380.1"/>
    <property type="molecule type" value="Genomic_DNA"/>
</dbReference>
<evidence type="ECO:0000313" key="1">
    <source>
        <dbReference type="EMBL" id="SEG04380.1"/>
    </source>
</evidence>
<reference evidence="1 2" key="1">
    <citation type="submission" date="2016-10" db="EMBL/GenBank/DDBJ databases">
        <authorList>
            <person name="de Groot N.N."/>
        </authorList>
    </citation>
    <scope>NUCLEOTIDE SEQUENCE [LARGE SCALE GENOMIC DNA]</scope>
    <source>
        <strain evidence="1 2">DSM 26915</strain>
    </source>
</reference>
<dbReference type="Proteomes" id="UP000236752">
    <property type="component" value="Unassembled WGS sequence"/>
</dbReference>
<dbReference type="AlphaFoldDB" id="A0A1H5WZ61"/>
<evidence type="ECO:0008006" key="3">
    <source>
        <dbReference type="Google" id="ProtNLM"/>
    </source>
</evidence>
<accession>A0A1H5WZ61</accession>
<dbReference type="Gene3D" id="3.40.50.300">
    <property type="entry name" value="P-loop containing nucleotide triphosphate hydrolases"/>
    <property type="match status" value="1"/>
</dbReference>
<keyword evidence="2" id="KW-1185">Reference proteome</keyword>
<gene>
    <name evidence="1" type="ORF">SAMN04488045_1640</name>
</gene>
<name>A0A1H5WZ61_9RHOB</name>
<dbReference type="OrthoDB" id="981508at2"/>